<proteinExistence type="predicted"/>
<feature type="transmembrane region" description="Helical" evidence="6">
    <location>
        <begin position="12"/>
        <end position="38"/>
    </location>
</feature>
<dbReference type="Pfam" id="PF13440">
    <property type="entry name" value="Polysacc_synt_3"/>
    <property type="match status" value="1"/>
</dbReference>
<keyword evidence="8" id="KW-1185">Reference proteome</keyword>
<feature type="transmembrane region" description="Helical" evidence="6">
    <location>
        <begin position="94"/>
        <end position="115"/>
    </location>
</feature>
<accession>A0A2I7N5V6</accession>
<keyword evidence="5 6" id="KW-0472">Membrane</keyword>
<feature type="transmembrane region" description="Helical" evidence="6">
    <location>
        <begin position="178"/>
        <end position="197"/>
    </location>
</feature>
<evidence type="ECO:0000313" key="8">
    <source>
        <dbReference type="Proteomes" id="UP000236655"/>
    </source>
</evidence>
<evidence type="ECO:0000256" key="3">
    <source>
        <dbReference type="ARBA" id="ARBA00022692"/>
    </source>
</evidence>
<name>A0A2I7N5V6_9NEIS</name>
<dbReference type="KEGG" id="nba:CUN60_05925"/>
<feature type="transmembrane region" description="Helical" evidence="6">
    <location>
        <begin position="365"/>
        <end position="384"/>
    </location>
</feature>
<comment type="subcellular location">
    <subcellularLocation>
        <location evidence="1">Cell membrane</location>
        <topology evidence="1">Multi-pass membrane protein</topology>
    </subcellularLocation>
</comment>
<feature type="transmembrane region" description="Helical" evidence="6">
    <location>
        <begin position="298"/>
        <end position="321"/>
    </location>
</feature>
<evidence type="ECO:0000313" key="7">
    <source>
        <dbReference type="EMBL" id="AUR51853.1"/>
    </source>
</evidence>
<reference evidence="8" key="1">
    <citation type="submission" date="2017-11" db="EMBL/GenBank/DDBJ databases">
        <authorList>
            <person name="Chan K.G."/>
            <person name="Lee L.S."/>
        </authorList>
    </citation>
    <scope>NUCLEOTIDE SEQUENCE [LARGE SCALE GENOMIC DNA]</scope>
    <source>
        <strain evidence="8">DSM 100970</strain>
    </source>
</reference>
<feature type="transmembrane region" description="Helical" evidence="6">
    <location>
        <begin position="258"/>
        <end position="278"/>
    </location>
</feature>
<gene>
    <name evidence="7" type="ORF">CUN60_05925</name>
</gene>
<dbReference type="PANTHER" id="PTHR30250:SF11">
    <property type="entry name" value="O-ANTIGEN TRANSPORTER-RELATED"/>
    <property type="match status" value="1"/>
</dbReference>
<keyword evidence="2" id="KW-1003">Cell membrane</keyword>
<feature type="transmembrane region" description="Helical" evidence="6">
    <location>
        <begin position="218"/>
        <end position="246"/>
    </location>
</feature>
<dbReference type="OrthoDB" id="43925at2"/>
<dbReference type="PANTHER" id="PTHR30250">
    <property type="entry name" value="PST FAMILY PREDICTED COLANIC ACID TRANSPORTER"/>
    <property type="match status" value="1"/>
</dbReference>
<dbReference type="RefSeq" id="WP_102951149.1">
    <property type="nucleotide sequence ID" value="NZ_CP024847.1"/>
</dbReference>
<keyword evidence="4 6" id="KW-1133">Transmembrane helix</keyword>
<evidence type="ECO:0000256" key="1">
    <source>
        <dbReference type="ARBA" id="ARBA00004651"/>
    </source>
</evidence>
<dbReference type="AlphaFoldDB" id="A0A2I7N5V6"/>
<evidence type="ECO:0000256" key="4">
    <source>
        <dbReference type="ARBA" id="ARBA00022989"/>
    </source>
</evidence>
<dbReference type="InterPro" id="IPR050833">
    <property type="entry name" value="Poly_Biosynth_Transport"/>
</dbReference>
<feature type="transmembrane region" description="Helical" evidence="6">
    <location>
        <begin position="333"/>
        <end position="353"/>
    </location>
</feature>
<sequence>MSLPKIVNKLKGEFFFTLFANVFSYLITFCGSIIYVRLLGKHDFGVYTFAFNIISLFLLLNGFGAASGVLQYVSRSKDQSERVAVLQFAFKVGIFFNLLIAIVIIAYALIFPLPIPAARPILLTMALFPVGRLYIDIFQAYLRASGQNRIQGYFLIINNSLLLLANIVGIMLFHLYGLIYFTYIAYVIMLIFSSWKFKLPAIIGFAKKDTSLINRKQFISYSFFTTLANAFSGLLFVLDIIIISYIVKEPQLIASYRVATIIPFAINFIPNIAVNYFYPEFAKNAHDPAKIRQLSRYIFLRMFAFSASTSFFLILLAKPLILLIFGKSYQDSILPFQIISFGYWIIASFRTINGNILAAMGKARLSFYLTGFILVVNIIVTYLMVKYYSINGAAIAVVFMYAFSSFIGYIALKLVLRNLEPTRG</sequence>
<feature type="transmembrane region" description="Helical" evidence="6">
    <location>
        <begin position="121"/>
        <end position="141"/>
    </location>
</feature>
<evidence type="ECO:0000256" key="6">
    <source>
        <dbReference type="SAM" id="Phobius"/>
    </source>
</evidence>
<dbReference type="Proteomes" id="UP000236655">
    <property type="component" value="Chromosome"/>
</dbReference>
<feature type="transmembrane region" description="Helical" evidence="6">
    <location>
        <begin position="390"/>
        <end position="416"/>
    </location>
</feature>
<evidence type="ECO:0000256" key="5">
    <source>
        <dbReference type="ARBA" id="ARBA00023136"/>
    </source>
</evidence>
<evidence type="ECO:0000256" key="2">
    <source>
        <dbReference type="ARBA" id="ARBA00022475"/>
    </source>
</evidence>
<keyword evidence="3 6" id="KW-0812">Transmembrane</keyword>
<feature type="transmembrane region" description="Helical" evidence="6">
    <location>
        <begin position="153"/>
        <end position="172"/>
    </location>
</feature>
<dbReference type="GO" id="GO:0005886">
    <property type="term" value="C:plasma membrane"/>
    <property type="evidence" value="ECO:0007669"/>
    <property type="project" value="UniProtKB-SubCell"/>
</dbReference>
<dbReference type="EMBL" id="CP024847">
    <property type="protein sequence ID" value="AUR51853.1"/>
    <property type="molecule type" value="Genomic_DNA"/>
</dbReference>
<organism evidence="7 8">
    <name type="scientific">Aquella oligotrophica</name>
    <dbReference type="NCBI Taxonomy" id="2067065"/>
    <lineage>
        <taxon>Bacteria</taxon>
        <taxon>Pseudomonadati</taxon>
        <taxon>Pseudomonadota</taxon>
        <taxon>Betaproteobacteria</taxon>
        <taxon>Neisseriales</taxon>
        <taxon>Neisseriaceae</taxon>
        <taxon>Aquella</taxon>
    </lineage>
</organism>
<feature type="transmembrane region" description="Helical" evidence="6">
    <location>
        <begin position="44"/>
        <end position="73"/>
    </location>
</feature>
<protein>
    <submittedName>
        <fullName evidence="7">Uncharacterized protein</fullName>
    </submittedName>
</protein>